<keyword evidence="2" id="KW-1185">Reference proteome</keyword>
<name>A0A5P8W429_9NOSO</name>
<proteinExistence type="predicted"/>
<accession>A0A5P8W429</accession>
<dbReference type="AlphaFoldDB" id="A0A5P8W429"/>
<sequence length="60" mass="6938">MSADGLQPRTINSRLHSITTIGICWIGNDKRFWELQSTASARLRSQQIRLNTTDDLFWNC</sequence>
<dbReference type="EMBL" id="CP045226">
    <property type="protein sequence ID" value="QFS47422.1"/>
    <property type="molecule type" value="Genomic_DNA"/>
</dbReference>
<dbReference type="KEGG" id="nsh:GXM_04914"/>
<dbReference type="Proteomes" id="UP000326678">
    <property type="component" value="Chromosome Gxm1"/>
</dbReference>
<reference evidence="1 2" key="1">
    <citation type="submission" date="2019-10" db="EMBL/GenBank/DDBJ databases">
        <title>Genomic and transcriptomic insights into the perfect genentic adaptation of a filamentous nitrogen-fixing cyanobacterium to rice fields.</title>
        <authorList>
            <person name="Chen Z."/>
        </authorList>
    </citation>
    <scope>NUCLEOTIDE SEQUENCE [LARGE SCALE GENOMIC DNA]</scope>
    <source>
        <strain evidence="1">CCNUC1</strain>
    </source>
</reference>
<evidence type="ECO:0000313" key="1">
    <source>
        <dbReference type="EMBL" id="QFS47422.1"/>
    </source>
</evidence>
<protein>
    <submittedName>
        <fullName evidence="1">Uncharacterized protein</fullName>
    </submittedName>
</protein>
<organism evidence="1 2">
    <name type="scientific">Nostoc sphaeroides CCNUC1</name>
    <dbReference type="NCBI Taxonomy" id="2653204"/>
    <lineage>
        <taxon>Bacteria</taxon>
        <taxon>Bacillati</taxon>
        <taxon>Cyanobacteriota</taxon>
        <taxon>Cyanophyceae</taxon>
        <taxon>Nostocales</taxon>
        <taxon>Nostocaceae</taxon>
        <taxon>Nostoc</taxon>
    </lineage>
</organism>
<evidence type="ECO:0000313" key="2">
    <source>
        <dbReference type="Proteomes" id="UP000326678"/>
    </source>
</evidence>
<gene>
    <name evidence="1" type="ORF">GXM_04914</name>
</gene>